<reference evidence="3" key="4">
    <citation type="submission" date="2015-06" db="UniProtKB">
        <authorList>
            <consortium name="EnsemblMetazoa"/>
        </authorList>
    </citation>
    <scope>IDENTIFICATION</scope>
</reference>
<reference evidence="2" key="2">
    <citation type="submission" date="2010-05" db="EMBL/GenBank/DDBJ databases">
        <authorList>
            <person name="Almeida L.G."/>
            <person name="Nicolas M.F."/>
            <person name="Souza R.C."/>
            <person name="Vasconcelos A.T.R."/>
        </authorList>
    </citation>
    <scope>NUCLEOTIDE SEQUENCE</scope>
</reference>
<keyword evidence="1" id="KW-0732">Signal</keyword>
<evidence type="ECO:0000313" key="3">
    <source>
        <dbReference type="EnsemblMetazoa" id="ADAC008728-PA"/>
    </source>
</evidence>
<feature type="chain" id="PRO_5010155137" description="Secreted protein" evidence="1">
    <location>
        <begin position="18"/>
        <end position="68"/>
    </location>
</feature>
<dbReference type="AlphaFoldDB" id="W5JAB2"/>
<protein>
    <recommendedName>
        <fullName evidence="5">Secreted protein</fullName>
    </recommendedName>
</protein>
<feature type="signal peptide" evidence="1">
    <location>
        <begin position="1"/>
        <end position="17"/>
    </location>
</feature>
<dbReference type="EnsemblMetazoa" id="ADAC008728-RA">
    <property type="protein sequence ID" value="ADAC008728-PA"/>
    <property type="gene ID" value="ADAC008728"/>
</dbReference>
<name>W5JAB2_ANODA</name>
<sequence length="68" mass="7485">MIDFLVIVVVVVVVVDAVVVTRPPVSPPPLPPPPVSSSSFVHSTQVFSLRLNFYYQYARSNIRLLSSS</sequence>
<accession>W5JAB2</accession>
<reference evidence="2 4" key="1">
    <citation type="journal article" date="2010" name="BMC Genomics">
        <title>Combination of measures distinguishes pre-miRNAs from other stem-loops in the genome of the newly sequenced Anopheles darlingi.</title>
        <authorList>
            <person name="Mendes N.D."/>
            <person name="Freitas A.T."/>
            <person name="Vasconcelos A.T."/>
            <person name="Sagot M.F."/>
        </authorList>
    </citation>
    <scope>NUCLEOTIDE SEQUENCE</scope>
</reference>
<evidence type="ECO:0000256" key="1">
    <source>
        <dbReference type="SAM" id="SignalP"/>
    </source>
</evidence>
<reference evidence="2" key="3">
    <citation type="journal article" date="2013" name="Nucleic Acids Res.">
        <title>The genome of Anopheles darlingi, the main neotropical malaria vector.</title>
        <authorList>
            <person name="Marinotti O."/>
            <person name="Cerqueira G.C."/>
            <person name="de Almeida L.G."/>
            <person name="Ferro M.I."/>
            <person name="Loreto E.L."/>
            <person name="Zaha A."/>
            <person name="Teixeira S.M."/>
            <person name="Wespiser A.R."/>
            <person name="Almeida E Silva A."/>
            <person name="Schlindwein A.D."/>
            <person name="Pacheco A.C."/>
            <person name="Silva A.L."/>
            <person name="Graveley B.R."/>
            <person name="Walenz B.P."/>
            <person name="Lima Bde A."/>
            <person name="Ribeiro C.A."/>
            <person name="Nunes-Silva C.G."/>
            <person name="de Carvalho C.R."/>
            <person name="Soares C.M."/>
            <person name="de Menezes C.B."/>
            <person name="Matiolli C."/>
            <person name="Caffrey D."/>
            <person name="Araujo D.A."/>
            <person name="de Oliveira D.M."/>
            <person name="Golenbock D."/>
            <person name="Grisard E.C."/>
            <person name="Fantinatti-Garboggini F."/>
            <person name="de Carvalho F.M."/>
            <person name="Barcellos F.G."/>
            <person name="Prosdocimi F."/>
            <person name="May G."/>
            <person name="Azevedo Junior G.M."/>
            <person name="Guimaraes G.M."/>
            <person name="Goldman G.H."/>
            <person name="Padilha I.Q."/>
            <person name="Batista Jda S."/>
            <person name="Ferro J.A."/>
            <person name="Ribeiro J.M."/>
            <person name="Fietto J.L."/>
            <person name="Dabbas K.M."/>
            <person name="Cerdeira L."/>
            <person name="Agnez-Lima L.F."/>
            <person name="Brocchi M."/>
            <person name="de Carvalho M.O."/>
            <person name="Teixeira Mde M."/>
            <person name="Diniz Maia Mde M."/>
            <person name="Goldman M.H."/>
            <person name="Cruz Schneider M.P."/>
            <person name="Felipe M.S."/>
            <person name="Hungria M."/>
            <person name="Nicolas M.F."/>
            <person name="Pereira M."/>
            <person name="Montes M.A."/>
            <person name="Cantao M.E."/>
            <person name="Vincentz M."/>
            <person name="Rafael M.S."/>
            <person name="Silverman N."/>
            <person name="Stoco P.H."/>
            <person name="Souza R.C."/>
            <person name="Vicentini R."/>
            <person name="Gazzinelli R.T."/>
            <person name="Neves Rde O."/>
            <person name="Silva R."/>
            <person name="Astolfi-Filho S."/>
            <person name="Maciel T.E."/>
            <person name="Urmenyi T.P."/>
            <person name="Tadei W.P."/>
            <person name="Camargo E.P."/>
            <person name="de Vasconcelos A.T."/>
        </authorList>
    </citation>
    <scope>NUCLEOTIDE SEQUENCE</scope>
</reference>
<evidence type="ECO:0008006" key="5">
    <source>
        <dbReference type="Google" id="ProtNLM"/>
    </source>
</evidence>
<keyword evidence="4" id="KW-1185">Reference proteome</keyword>
<gene>
    <name evidence="2" type="ORF">AND_008728</name>
</gene>
<organism evidence="2">
    <name type="scientific">Anopheles darlingi</name>
    <name type="common">Mosquito</name>
    <dbReference type="NCBI Taxonomy" id="43151"/>
    <lineage>
        <taxon>Eukaryota</taxon>
        <taxon>Metazoa</taxon>
        <taxon>Ecdysozoa</taxon>
        <taxon>Arthropoda</taxon>
        <taxon>Hexapoda</taxon>
        <taxon>Insecta</taxon>
        <taxon>Pterygota</taxon>
        <taxon>Neoptera</taxon>
        <taxon>Endopterygota</taxon>
        <taxon>Diptera</taxon>
        <taxon>Nematocera</taxon>
        <taxon>Culicoidea</taxon>
        <taxon>Culicidae</taxon>
        <taxon>Anophelinae</taxon>
        <taxon>Anopheles</taxon>
    </lineage>
</organism>
<dbReference type="Proteomes" id="UP000000673">
    <property type="component" value="Unassembled WGS sequence"/>
</dbReference>
<dbReference type="EMBL" id="ADMH02002066">
    <property type="protein sequence ID" value="ETN59719.1"/>
    <property type="molecule type" value="Genomic_DNA"/>
</dbReference>
<dbReference type="VEuPathDB" id="VectorBase:ADAC008728"/>
<dbReference type="HOGENOM" id="CLU_2796021_0_0_1"/>
<evidence type="ECO:0000313" key="2">
    <source>
        <dbReference type="EMBL" id="ETN59719.1"/>
    </source>
</evidence>
<evidence type="ECO:0000313" key="4">
    <source>
        <dbReference type="Proteomes" id="UP000000673"/>
    </source>
</evidence>
<proteinExistence type="predicted"/>